<feature type="domain" description="GAF" evidence="4">
    <location>
        <begin position="27"/>
        <end position="167"/>
    </location>
</feature>
<dbReference type="RefSeq" id="WP_321547017.1">
    <property type="nucleotide sequence ID" value="NZ_JAXIVS010000005.1"/>
</dbReference>
<dbReference type="InterPro" id="IPR029016">
    <property type="entry name" value="GAF-like_dom_sf"/>
</dbReference>
<organism evidence="5 6">
    <name type="scientific">Hyalangium rubrum</name>
    <dbReference type="NCBI Taxonomy" id="3103134"/>
    <lineage>
        <taxon>Bacteria</taxon>
        <taxon>Pseudomonadati</taxon>
        <taxon>Myxococcota</taxon>
        <taxon>Myxococcia</taxon>
        <taxon>Myxococcales</taxon>
        <taxon>Cystobacterineae</taxon>
        <taxon>Archangiaceae</taxon>
        <taxon>Hyalangium</taxon>
    </lineage>
</organism>
<evidence type="ECO:0000256" key="3">
    <source>
        <dbReference type="HAMAP-Rule" id="MF_01440"/>
    </source>
</evidence>
<evidence type="ECO:0000313" key="5">
    <source>
        <dbReference type="EMBL" id="MDY7228299.1"/>
    </source>
</evidence>
<evidence type="ECO:0000259" key="4">
    <source>
        <dbReference type="SMART" id="SM00065"/>
    </source>
</evidence>
<dbReference type="PANTHER" id="PTHR35147">
    <property type="entry name" value="CHEMORECEPTOR GLUTAMINE DEAMIDASE CHED-RELATED"/>
    <property type="match status" value="1"/>
</dbReference>
<dbReference type="InterPro" id="IPR011324">
    <property type="entry name" value="Cytotoxic_necrot_fac-like_cat"/>
</dbReference>
<keyword evidence="2 3" id="KW-0378">Hydrolase</keyword>
<dbReference type="Proteomes" id="UP001291309">
    <property type="component" value="Unassembled WGS sequence"/>
</dbReference>
<dbReference type="Gene3D" id="3.30.1330.200">
    <property type="match status" value="1"/>
</dbReference>
<dbReference type="PANTHER" id="PTHR35147:SF3">
    <property type="entry name" value="CHEMORECEPTOR GLUTAMINE DEAMIDASE CHED 1-RELATED"/>
    <property type="match status" value="1"/>
</dbReference>
<keyword evidence="6" id="KW-1185">Reference proteome</keyword>
<evidence type="ECO:0000256" key="1">
    <source>
        <dbReference type="ARBA" id="ARBA00022500"/>
    </source>
</evidence>
<dbReference type="SUPFAM" id="SSF55781">
    <property type="entry name" value="GAF domain-like"/>
    <property type="match status" value="1"/>
</dbReference>
<accession>A0ABU5H602</accession>
<comment type="function">
    <text evidence="3">Probably deamidates glutamine residues to glutamate on methyl-accepting chemotaxis receptors (MCPs), playing an important role in chemotaxis.</text>
</comment>
<dbReference type="HAMAP" id="MF_01440">
    <property type="entry name" value="CheD"/>
    <property type="match status" value="1"/>
</dbReference>
<dbReference type="SUPFAM" id="SSF64438">
    <property type="entry name" value="CNF1/YfiH-like putative cysteine hydrolases"/>
    <property type="match status" value="1"/>
</dbReference>
<dbReference type="CDD" id="cd16352">
    <property type="entry name" value="CheD"/>
    <property type="match status" value="1"/>
</dbReference>
<dbReference type="EMBL" id="JAXIVS010000005">
    <property type="protein sequence ID" value="MDY7228299.1"/>
    <property type="molecule type" value="Genomic_DNA"/>
</dbReference>
<comment type="caution">
    <text evidence="5">The sequence shown here is derived from an EMBL/GenBank/DDBJ whole genome shotgun (WGS) entry which is preliminary data.</text>
</comment>
<dbReference type="Pfam" id="PF13185">
    <property type="entry name" value="GAF_2"/>
    <property type="match status" value="1"/>
</dbReference>
<gene>
    <name evidence="3" type="primary">cheD</name>
    <name evidence="5" type="ORF">SYV04_17900</name>
</gene>
<dbReference type="InterPro" id="IPR005659">
    <property type="entry name" value="Chemorcpt_Glu_NH3ase_CheD"/>
</dbReference>
<comment type="similarity">
    <text evidence="3">Belongs to the CheD family.</text>
</comment>
<dbReference type="EC" id="3.5.1.44" evidence="3"/>
<evidence type="ECO:0000313" key="6">
    <source>
        <dbReference type="Proteomes" id="UP001291309"/>
    </source>
</evidence>
<dbReference type="Pfam" id="PF03975">
    <property type="entry name" value="CheD"/>
    <property type="match status" value="1"/>
</dbReference>
<sequence length="332" mass="33869">MSNDAPGHPPLRPRAAAALQRLKSCQRPAEALEAVGEIVSQLIGCEEFVVLARDSSGTGFAHAASLGLPEARVHALMSAPDLLGQVAREGGVYIAGRTRGVSSSAQEAELSACIPLSSGGQVGGVLALFRLLPQKRGFDEEDFEILELLATHGGVALPAVGKVALPAGVPPPSVASAASDVRGVFLHPGEIFVSRNPSEVTTILGSCVAVCLWDPHLHIGGLNHFLLPSAPGASGAAGRFGDTAIPALVSELERLGSQRQHLRAKVFGGAAVGGIAPGGKAGLGQRNAELARQLLGELGISLVAEDLGGTTGRKLRFRTDDGSALVKKLGGG</sequence>
<keyword evidence="1 3" id="KW-0145">Chemotaxis</keyword>
<dbReference type="InterPro" id="IPR038592">
    <property type="entry name" value="CheD-like_sf"/>
</dbReference>
<evidence type="ECO:0000256" key="2">
    <source>
        <dbReference type="ARBA" id="ARBA00022801"/>
    </source>
</evidence>
<reference evidence="5 6" key="1">
    <citation type="submission" date="2023-12" db="EMBL/GenBank/DDBJ databases">
        <title>the genome sequence of Hyalangium sp. s54d21.</title>
        <authorList>
            <person name="Zhang X."/>
        </authorList>
    </citation>
    <scope>NUCLEOTIDE SEQUENCE [LARGE SCALE GENOMIC DNA]</scope>
    <source>
        <strain evidence="6">s54d21</strain>
    </source>
</reference>
<protein>
    <recommendedName>
        <fullName evidence="3">Probable chemoreceptor glutamine deamidase CheD</fullName>
        <ecNumber evidence="3">3.5.1.44</ecNumber>
    </recommendedName>
</protein>
<proteinExistence type="inferred from homology"/>
<dbReference type="InterPro" id="IPR003018">
    <property type="entry name" value="GAF"/>
</dbReference>
<comment type="catalytic activity">
    <reaction evidence="3">
        <text>L-glutaminyl-[protein] + H2O = L-glutamyl-[protein] + NH4(+)</text>
        <dbReference type="Rhea" id="RHEA:16441"/>
        <dbReference type="Rhea" id="RHEA-COMP:10207"/>
        <dbReference type="Rhea" id="RHEA-COMP:10208"/>
        <dbReference type="ChEBI" id="CHEBI:15377"/>
        <dbReference type="ChEBI" id="CHEBI:28938"/>
        <dbReference type="ChEBI" id="CHEBI:29973"/>
        <dbReference type="ChEBI" id="CHEBI:30011"/>
        <dbReference type="EC" id="3.5.1.44"/>
    </reaction>
</comment>
<name>A0ABU5H602_9BACT</name>
<dbReference type="SMART" id="SM00065">
    <property type="entry name" value="GAF"/>
    <property type="match status" value="1"/>
</dbReference>
<dbReference type="Gene3D" id="3.30.450.40">
    <property type="match status" value="1"/>
</dbReference>